<evidence type="ECO:0000313" key="4">
    <source>
        <dbReference type="EMBL" id="KAF2103949.1"/>
    </source>
</evidence>
<name>A0A9P4IMP0_9PEZI</name>
<evidence type="ECO:0000256" key="1">
    <source>
        <dbReference type="SAM" id="MobiDB-lite"/>
    </source>
</evidence>
<keyword evidence="5" id="KW-1185">Reference proteome</keyword>
<keyword evidence="2" id="KW-0812">Transmembrane</keyword>
<organism evidence="4 5">
    <name type="scientific">Rhizodiscina lignyota</name>
    <dbReference type="NCBI Taxonomy" id="1504668"/>
    <lineage>
        <taxon>Eukaryota</taxon>
        <taxon>Fungi</taxon>
        <taxon>Dikarya</taxon>
        <taxon>Ascomycota</taxon>
        <taxon>Pezizomycotina</taxon>
        <taxon>Dothideomycetes</taxon>
        <taxon>Pleosporomycetidae</taxon>
        <taxon>Aulographales</taxon>
        <taxon>Rhizodiscinaceae</taxon>
        <taxon>Rhizodiscina</taxon>
    </lineage>
</organism>
<dbReference type="InterPro" id="IPR058257">
    <property type="entry name" value="CorA-like_dom"/>
</dbReference>
<keyword evidence="2" id="KW-0472">Membrane</keyword>
<proteinExistence type="predicted"/>
<dbReference type="AlphaFoldDB" id="A0A9P4IMP0"/>
<dbReference type="OrthoDB" id="5396681at2759"/>
<gene>
    <name evidence="4" type="ORF">NA57DRAFT_50805</name>
</gene>
<keyword evidence="2" id="KW-1133">Transmembrane helix</keyword>
<reference evidence="4" key="1">
    <citation type="journal article" date="2020" name="Stud. Mycol.">
        <title>101 Dothideomycetes genomes: a test case for predicting lifestyles and emergence of pathogens.</title>
        <authorList>
            <person name="Haridas S."/>
            <person name="Albert R."/>
            <person name="Binder M."/>
            <person name="Bloem J."/>
            <person name="Labutti K."/>
            <person name="Salamov A."/>
            <person name="Andreopoulos B."/>
            <person name="Baker S."/>
            <person name="Barry K."/>
            <person name="Bills G."/>
            <person name="Bluhm B."/>
            <person name="Cannon C."/>
            <person name="Castanera R."/>
            <person name="Culley D."/>
            <person name="Daum C."/>
            <person name="Ezra D."/>
            <person name="Gonzalez J."/>
            <person name="Henrissat B."/>
            <person name="Kuo A."/>
            <person name="Liang C."/>
            <person name="Lipzen A."/>
            <person name="Lutzoni F."/>
            <person name="Magnuson J."/>
            <person name="Mondo S."/>
            <person name="Nolan M."/>
            <person name="Ohm R."/>
            <person name="Pangilinan J."/>
            <person name="Park H.-J."/>
            <person name="Ramirez L."/>
            <person name="Alfaro M."/>
            <person name="Sun H."/>
            <person name="Tritt A."/>
            <person name="Yoshinaga Y."/>
            <person name="Zwiers L.-H."/>
            <person name="Turgeon B."/>
            <person name="Goodwin S."/>
            <person name="Spatafora J."/>
            <person name="Crous P."/>
            <person name="Grigoriev I."/>
        </authorList>
    </citation>
    <scope>NUCLEOTIDE SEQUENCE</scope>
    <source>
        <strain evidence="4">CBS 133067</strain>
    </source>
</reference>
<evidence type="ECO:0000256" key="2">
    <source>
        <dbReference type="SAM" id="Phobius"/>
    </source>
</evidence>
<feature type="transmembrane region" description="Helical" evidence="2">
    <location>
        <begin position="621"/>
        <end position="641"/>
    </location>
</feature>
<feature type="transmembrane region" description="Helical" evidence="2">
    <location>
        <begin position="574"/>
        <end position="601"/>
    </location>
</feature>
<comment type="caution">
    <text evidence="4">The sequence shown here is derived from an EMBL/GenBank/DDBJ whole genome shotgun (WGS) entry which is preliminary data.</text>
</comment>
<feature type="compositionally biased region" description="Pro residues" evidence="1">
    <location>
        <begin position="395"/>
        <end position="410"/>
    </location>
</feature>
<protein>
    <recommendedName>
        <fullName evidence="3">CorA-like transporter domain-containing protein</fullName>
    </recommendedName>
</protein>
<dbReference type="Proteomes" id="UP000799772">
    <property type="component" value="Unassembled WGS sequence"/>
</dbReference>
<dbReference type="Pfam" id="PF26616">
    <property type="entry name" value="CorA-like"/>
    <property type="match status" value="1"/>
</dbReference>
<accession>A0A9P4IMP0</accession>
<dbReference type="EMBL" id="ML978121">
    <property type="protein sequence ID" value="KAF2103949.1"/>
    <property type="molecule type" value="Genomic_DNA"/>
</dbReference>
<evidence type="ECO:0000259" key="3">
    <source>
        <dbReference type="Pfam" id="PF26616"/>
    </source>
</evidence>
<sequence>MGWTWEFISAYRLQKDKVNEYLVSLFGQYDFNTTILSAHISDLARGAAPQAITTVANALPPESIQLKRFQIPPQALVDDYPFEHHLDDHYEKLNKRENQLFVSAENGTSLNFLELNDADGRWKSEKVQNFARLQTILNLNPNNHTVQRDPKCRFLFLWGGHSLGRLYSTRQMLMTYFTYHQVLPNFLDFLYPFGEQQYPQDSCTNYFRAECRISENDHYTAIKEDLGRSGRNFGLCYSLKSVERSGSQPSWPWSVRHSSFYHSFDVETGATNWIIVKGNDTMKRRMTKLSETASFNDPSLHESVERLFSATFDVHLVSCDWAGENWRWYLNFLEEEFQQLTRQSYAVPVTMDVSPEIGPLPTRRSTLRAVPEVANSAWYSGRGVSPARPAQEPRGQPPPPSNPPMAPPSGPGHAVPMRTLPAHSEKQRVMDVFNFDDLQRLQFIEEKAIEALLVLESNAKVMAQMRQYYEILPNYEGWPEELKTKCDRKLQRFIFALENAENHIITQKARAETLLRILGNRRSMLYGILEYRNLEASKQATQKSQESADKMQILTEEMNQVAFKTARQTALMTLIAFVTIVYLPATFISTVMSTSIVQWNTENGRSELVYSWPALRTFLEASLPLTGITVLLCGGAFLLWIRNESGMRRRAYLQQFP</sequence>
<feature type="region of interest" description="Disordered" evidence="1">
    <location>
        <begin position="380"/>
        <end position="418"/>
    </location>
</feature>
<feature type="domain" description="CorA-like transporter" evidence="3">
    <location>
        <begin position="69"/>
        <end position="343"/>
    </location>
</feature>
<evidence type="ECO:0000313" key="5">
    <source>
        <dbReference type="Proteomes" id="UP000799772"/>
    </source>
</evidence>